<evidence type="ECO:0000313" key="2">
    <source>
        <dbReference type="Proteomes" id="UP000250918"/>
    </source>
</evidence>
<organism evidence="1 2">
    <name type="scientific">candidate division GN15 bacterium</name>
    <dbReference type="NCBI Taxonomy" id="2072418"/>
    <lineage>
        <taxon>Bacteria</taxon>
        <taxon>candidate division GN15</taxon>
    </lineage>
</organism>
<comment type="caution">
    <text evidence="1">The sequence shown here is derived from an EMBL/GenBank/DDBJ whole genome shotgun (WGS) entry which is preliminary data.</text>
</comment>
<evidence type="ECO:0000313" key="1">
    <source>
        <dbReference type="EMBL" id="PWB67825.1"/>
    </source>
</evidence>
<dbReference type="Proteomes" id="UP000250918">
    <property type="component" value="Unassembled WGS sequence"/>
</dbReference>
<dbReference type="AlphaFoldDB" id="A0A855X1M6"/>
<dbReference type="EMBL" id="PQAP01000230">
    <property type="protein sequence ID" value="PWB67825.1"/>
    <property type="molecule type" value="Genomic_DNA"/>
</dbReference>
<sequence length="77" mass="8626">QELANAKVNMKNGLISQIESKAGRVNNMANYEYLGYGYHFVLDQLAQADGITLAEINDFVKTKLTNDRRYTSVVGKI</sequence>
<proteinExistence type="predicted"/>
<accession>A0A855X1M6</accession>
<dbReference type="InterPro" id="IPR011249">
    <property type="entry name" value="Metalloenz_LuxS/M16"/>
</dbReference>
<dbReference type="GO" id="GO:0046872">
    <property type="term" value="F:metal ion binding"/>
    <property type="evidence" value="ECO:0007669"/>
    <property type="project" value="InterPro"/>
</dbReference>
<evidence type="ECO:0008006" key="3">
    <source>
        <dbReference type="Google" id="ProtNLM"/>
    </source>
</evidence>
<protein>
    <recommendedName>
        <fullName evidence="3">Insulinase family protein</fullName>
    </recommendedName>
</protein>
<name>A0A855X1M6_9BACT</name>
<feature type="non-terminal residue" evidence="1">
    <location>
        <position position="1"/>
    </location>
</feature>
<dbReference type="Gene3D" id="3.30.830.10">
    <property type="entry name" value="Metalloenzyme, LuxS/M16 peptidase-like"/>
    <property type="match status" value="1"/>
</dbReference>
<gene>
    <name evidence="1" type="ORF">C3F09_12760</name>
</gene>
<reference evidence="1 2" key="1">
    <citation type="journal article" date="2018" name="ISME J.">
        <title>A methanotrophic archaeon couples anaerobic oxidation of methane to Fe(III) reduction.</title>
        <authorList>
            <person name="Cai C."/>
            <person name="Leu A.O."/>
            <person name="Xie G.J."/>
            <person name="Guo J."/>
            <person name="Feng Y."/>
            <person name="Zhao J.X."/>
            <person name="Tyson G.W."/>
            <person name="Yuan Z."/>
            <person name="Hu S."/>
        </authorList>
    </citation>
    <scope>NUCLEOTIDE SEQUENCE [LARGE SCALE GENOMIC DNA]</scope>
    <source>
        <strain evidence="1">FeB_12</strain>
    </source>
</reference>
<dbReference type="SUPFAM" id="SSF63411">
    <property type="entry name" value="LuxS/MPP-like metallohydrolase"/>
    <property type="match status" value="1"/>
</dbReference>